<keyword evidence="4" id="KW-0067">ATP-binding</keyword>
<dbReference type="EMBL" id="CP060825">
    <property type="protein sequence ID" value="QNP62639.1"/>
    <property type="molecule type" value="Genomic_DNA"/>
</dbReference>
<organism evidence="4 5">
    <name type="scientific">Streptomyces genisteinicus</name>
    <dbReference type="NCBI Taxonomy" id="2768068"/>
    <lineage>
        <taxon>Bacteria</taxon>
        <taxon>Bacillati</taxon>
        <taxon>Actinomycetota</taxon>
        <taxon>Actinomycetes</taxon>
        <taxon>Kitasatosporales</taxon>
        <taxon>Streptomycetaceae</taxon>
        <taxon>Streptomyces</taxon>
    </lineage>
</organism>
<evidence type="ECO:0000256" key="1">
    <source>
        <dbReference type="ARBA" id="ARBA00022527"/>
    </source>
</evidence>
<feature type="region of interest" description="Disordered" evidence="2">
    <location>
        <begin position="89"/>
        <end position="111"/>
    </location>
</feature>
<dbReference type="SUPFAM" id="SSF55874">
    <property type="entry name" value="ATPase domain of HSP90 chaperone/DNA topoisomerase II/histidine kinase"/>
    <property type="match status" value="1"/>
</dbReference>
<dbReference type="InterPro" id="IPR003594">
    <property type="entry name" value="HATPase_dom"/>
</dbReference>
<evidence type="ECO:0000256" key="2">
    <source>
        <dbReference type="SAM" id="MobiDB-lite"/>
    </source>
</evidence>
<accession>A0A7H0HQ23</accession>
<evidence type="ECO:0000313" key="4">
    <source>
        <dbReference type="EMBL" id="QNP62639.1"/>
    </source>
</evidence>
<dbReference type="GO" id="GO:0005524">
    <property type="term" value="F:ATP binding"/>
    <property type="evidence" value="ECO:0007669"/>
    <property type="project" value="UniProtKB-KW"/>
</dbReference>
<dbReference type="Proteomes" id="UP000516230">
    <property type="component" value="Chromosome"/>
</dbReference>
<name>A0A7H0HQ23_9ACTN</name>
<feature type="domain" description="Histidine kinase/HSP90-like ATPase" evidence="3">
    <location>
        <begin position="19"/>
        <end position="139"/>
    </location>
</feature>
<dbReference type="PANTHER" id="PTHR35526">
    <property type="entry name" value="ANTI-SIGMA-F FACTOR RSBW-RELATED"/>
    <property type="match status" value="1"/>
</dbReference>
<dbReference type="Gene3D" id="3.30.565.10">
    <property type="entry name" value="Histidine kinase-like ATPase, C-terminal domain"/>
    <property type="match status" value="1"/>
</dbReference>
<evidence type="ECO:0000259" key="3">
    <source>
        <dbReference type="Pfam" id="PF13581"/>
    </source>
</evidence>
<protein>
    <submittedName>
        <fullName evidence="4">ATP-binding protein</fullName>
    </submittedName>
</protein>
<dbReference type="AlphaFoldDB" id="A0A7H0HQ23"/>
<dbReference type="RefSeq" id="WP_187739823.1">
    <property type="nucleotide sequence ID" value="NZ_CP060825.1"/>
</dbReference>
<keyword evidence="5" id="KW-1185">Reference proteome</keyword>
<keyword evidence="1" id="KW-0418">Kinase</keyword>
<dbReference type="GO" id="GO:0004674">
    <property type="term" value="F:protein serine/threonine kinase activity"/>
    <property type="evidence" value="ECO:0007669"/>
    <property type="project" value="UniProtKB-KW"/>
</dbReference>
<sequence length="155" mass="15789">MPGSTAQEAVTVRVFAHRFPATRRGAAHARRLAARRLGLWGFPPGHPDSDAVCLVVAELAANAVLHGRVPGRGAALRLAWDAGAGSVRVEVSDTHPRRPAAAPEPPADAEGGRGLLLVSAVAASWGVADRAGPGKTVWAELAVNGASSATPFVGS</sequence>
<dbReference type="InterPro" id="IPR036890">
    <property type="entry name" value="HATPase_C_sf"/>
</dbReference>
<reference evidence="4 5" key="1">
    <citation type="submission" date="2020-08" db="EMBL/GenBank/DDBJ databases">
        <title>A novel species.</title>
        <authorList>
            <person name="Gao J."/>
        </authorList>
    </citation>
    <scope>NUCLEOTIDE SEQUENCE [LARGE SCALE GENOMIC DNA]</scope>
    <source>
        <strain evidence="4 5">CRPJ-33</strain>
    </source>
</reference>
<evidence type="ECO:0000313" key="5">
    <source>
        <dbReference type="Proteomes" id="UP000516230"/>
    </source>
</evidence>
<keyword evidence="1" id="KW-0808">Transferase</keyword>
<dbReference type="PANTHER" id="PTHR35526:SF3">
    <property type="entry name" value="ANTI-SIGMA-F FACTOR RSBW"/>
    <property type="match status" value="1"/>
</dbReference>
<keyword evidence="4" id="KW-0547">Nucleotide-binding</keyword>
<dbReference type="CDD" id="cd16936">
    <property type="entry name" value="HATPase_RsbW-like"/>
    <property type="match status" value="1"/>
</dbReference>
<dbReference type="InterPro" id="IPR050267">
    <property type="entry name" value="Anti-sigma-factor_SerPK"/>
</dbReference>
<dbReference type="KEGG" id="sgj:IAG43_06605"/>
<keyword evidence="1" id="KW-0723">Serine/threonine-protein kinase</keyword>
<proteinExistence type="predicted"/>
<gene>
    <name evidence="4" type="ORF">IAG43_06605</name>
</gene>
<dbReference type="Pfam" id="PF13581">
    <property type="entry name" value="HATPase_c_2"/>
    <property type="match status" value="1"/>
</dbReference>